<organism evidence="4 5">
    <name type="scientific">Actinomadura rayongensis</name>
    <dbReference type="NCBI Taxonomy" id="1429076"/>
    <lineage>
        <taxon>Bacteria</taxon>
        <taxon>Bacillati</taxon>
        <taxon>Actinomycetota</taxon>
        <taxon>Actinomycetes</taxon>
        <taxon>Streptosporangiales</taxon>
        <taxon>Thermomonosporaceae</taxon>
        <taxon>Actinomadura</taxon>
    </lineage>
</organism>
<dbReference type="CDD" id="cd06223">
    <property type="entry name" value="PRTases_typeI"/>
    <property type="match status" value="1"/>
</dbReference>
<evidence type="ECO:0000256" key="1">
    <source>
        <dbReference type="ARBA" id="ARBA00022676"/>
    </source>
</evidence>
<dbReference type="EMBL" id="WUTW01000002">
    <property type="protein sequence ID" value="MXQ64918.1"/>
    <property type="molecule type" value="Genomic_DNA"/>
</dbReference>
<dbReference type="RefSeq" id="WP_161103077.1">
    <property type="nucleotide sequence ID" value="NZ_JBHLYI010000001.1"/>
</dbReference>
<sequence>MTSGPNSPQRIFEGRRIWCVTAPAFVTAIRLIADAERAFEPDTVVGIRRGGAPPASALAELMDVPCAHVAARHNASDQIALPATGRVGVDIAGLRRPAGRVLLVDDICGSGATLDAVGAALARALDPELVRTATLCRNVGATTSPDVWVWDVADWTVFPWEASPSVPVQPLPMPTEVMHP</sequence>
<dbReference type="GO" id="GO:0016757">
    <property type="term" value="F:glycosyltransferase activity"/>
    <property type="evidence" value="ECO:0007669"/>
    <property type="project" value="UniProtKB-KW"/>
</dbReference>
<dbReference type="PANTHER" id="PTHR43363:SF1">
    <property type="entry name" value="HYPOXANTHINE-GUANINE PHOSPHORIBOSYLTRANSFERASE"/>
    <property type="match status" value="1"/>
</dbReference>
<feature type="domain" description="Phosphoribosyltransferase" evidence="3">
    <location>
        <begin position="29"/>
        <end position="162"/>
    </location>
</feature>
<keyword evidence="5" id="KW-1185">Reference proteome</keyword>
<dbReference type="PANTHER" id="PTHR43363">
    <property type="entry name" value="HYPOXANTHINE PHOSPHORIBOSYLTRANSFERASE"/>
    <property type="match status" value="1"/>
</dbReference>
<keyword evidence="2 4" id="KW-0808">Transferase</keyword>
<protein>
    <submittedName>
        <fullName evidence="4">Phosphoribosyltransferase</fullName>
    </submittedName>
</protein>
<dbReference type="AlphaFoldDB" id="A0A6I4W5X4"/>
<evidence type="ECO:0000256" key="2">
    <source>
        <dbReference type="ARBA" id="ARBA00022679"/>
    </source>
</evidence>
<dbReference type="Pfam" id="PF00156">
    <property type="entry name" value="Pribosyltran"/>
    <property type="match status" value="1"/>
</dbReference>
<dbReference type="InterPro" id="IPR000836">
    <property type="entry name" value="PRTase_dom"/>
</dbReference>
<evidence type="ECO:0000259" key="3">
    <source>
        <dbReference type="Pfam" id="PF00156"/>
    </source>
</evidence>
<reference evidence="4 5" key="1">
    <citation type="submission" date="2019-12" db="EMBL/GenBank/DDBJ databases">
        <title>Nocardia macrotermitis sp. nov. and Nocardia aurantia sp. nov., isolated from the gut of the fungus growing-termite Macrotermes natalensis.</title>
        <authorList>
            <person name="Christine B."/>
            <person name="Rene B."/>
        </authorList>
    </citation>
    <scope>NUCLEOTIDE SEQUENCE [LARGE SCALE GENOMIC DNA]</scope>
    <source>
        <strain evidence="4 5">DSM 102126</strain>
    </source>
</reference>
<keyword evidence="1 4" id="KW-0328">Glycosyltransferase</keyword>
<name>A0A6I4W5X4_9ACTN</name>
<proteinExistence type="predicted"/>
<dbReference type="InterPro" id="IPR029057">
    <property type="entry name" value="PRTase-like"/>
</dbReference>
<comment type="caution">
    <text evidence="4">The sequence shown here is derived from an EMBL/GenBank/DDBJ whole genome shotgun (WGS) entry which is preliminary data.</text>
</comment>
<evidence type="ECO:0000313" key="5">
    <source>
        <dbReference type="Proteomes" id="UP000431901"/>
    </source>
</evidence>
<dbReference type="OrthoDB" id="307631at2"/>
<dbReference type="SUPFAM" id="SSF53271">
    <property type="entry name" value="PRTase-like"/>
    <property type="match status" value="1"/>
</dbReference>
<evidence type="ECO:0000313" key="4">
    <source>
        <dbReference type="EMBL" id="MXQ64918.1"/>
    </source>
</evidence>
<dbReference type="Proteomes" id="UP000431901">
    <property type="component" value="Unassembled WGS sequence"/>
</dbReference>
<gene>
    <name evidence="4" type="ORF">GQ466_12805</name>
</gene>
<dbReference type="Gene3D" id="3.40.50.2020">
    <property type="match status" value="1"/>
</dbReference>
<accession>A0A6I4W5X4</accession>